<keyword evidence="3" id="KW-1185">Reference proteome</keyword>
<feature type="compositionally biased region" description="Basic and acidic residues" evidence="1">
    <location>
        <begin position="679"/>
        <end position="689"/>
    </location>
</feature>
<accession>A0ABQ4J879</accession>
<feature type="region of interest" description="Disordered" evidence="1">
    <location>
        <begin position="670"/>
        <end position="747"/>
    </location>
</feature>
<dbReference type="EMBL" id="BOPC01000018">
    <property type="protein sequence ID" value="GIJ26374.1"/>
    <property type="molecule type" value="Genomic_DNA"/>
</dbReference>
<feature type="compositionally biased region" description="Gly residues" evidence="1">
    <location>
        <begin position="429"/>
        <end position="447"/>
    </location>
</feature>
<protein>
    <submittedName>
        <fullName evidence="2">Uncharacterized protein</fullName>
    </submittedName>
</protein>
<proteinExistence type="predicted"/>
<feature type="compositionally biased region" description="Gly residues" evidence="1">
    <location>
        <begin position="401"/>
        <end position="422"/>
    </location>
</feature>
<evidence type="ECO:0000313" key="2">
    <source>
        <dbReference type="EMBL" id="GIJ26374.1"/>
    </source>
</evidence>
<feature type="compositionally biased region" description="Gly residues" evidence="1">
    <location>
        <begin position="479"/>
        <end position="488"/>
    </location>
</feature>
<sequence length="747" mass="76474">MTSPIPPTTPTEAPPTQTAQPPPATNVDTLTWEDGLTQVLQAPATNRHQFMGRPWITHVESEVIQYGSAGLGDYGRLEEHEFEFFHHIGGGSGTGLANSYASSAGRRNHLYLRVRGRLDWFVGDEGETPRARFNSDFWDLTDDALLRTPSPPPLDIQSFYAAERTVSNLAGWLEQGSAELQREIDSLGDGSGFTGDAAQAYHAALENLRRDMLVLRDDLEINRNWAELLRQAGDAAETFWREVRRTWDEWSIVSARVRGTFPVYHPGVMVRRALLGISDHIAQRRTGGVISIDIGNGRRDYDFTSPAGAQASLASLDRDMHAYFQERATVLDEAMRVQYVNLRNSFNDTTTNLLDPRGALPQSDGPGPGEPNLNVPDLLSDPPPGLFDGGGGVGDPLPGSFDGGGGVGDPLPGSFGGGGGVGDPPPGSFGVGGGVGDPLPGSLGGGFDLPASPGTGFDAGGLDGLDPTIGDAGPLPAGGFVGPPGLGGLLSPIGGRPVPGREQTGSGPNGIGTGDGDFQERPNAIDPRDLPGVGGSLPVLPGGSLEVGDLPGLPGVPGGTPGRDPLGAVPGNGGDGWLGGGAEPGSEARVPAGQMRLGPLSPAALQADGLADPDGGLAGLLGAPGNGLAGLDGAPGTGLAGLGGGPAGVGASTAGAGSAGYPFMPPMAPMGGAGAGGQQEKERERKTWLAEEEEVWGTDPDVAPSVIGRDEVPDGTGTEHTGASVPRTPDAPYGPARGTGQHSRRGY</sequence>
<name>A0ABQ4J879_9ACTN</name>
<feature type="region of interest" description="Disordered" evidence="1">
    <location>
        <begin position="348"/>
        <end position="530"/>
    </location>
</feature>
<feature type="region of interest" description="Disordered" evidence="1">
    <location>
        <begin position="1"/>
        <end position="27"/>
    </location>
</feature>
<feature type="compositionally biased region" description="Pro residues" evidence="1">
    <location>
        <begin position="1"/>
        <end position="13"/>
    </location>
</feature>
<evidence type="ECO:0000256" key="1">
    <source>
        <dbReference type="SAM" id="MobiDB-lite"/>
    </source>
</evidence>
<evidence type="ECO:0000313" key="3">
    <source>
        <dbReference type="Proteomes" id="UP000653076"/>
    </source>
</evidence>
<comment type="caution">
    <text evidence="2">The sequence shown here is derived from an EMBL/GenBank/DDBJ whole genome shotgun (WGS) entry which is preliminary data.</text>
</comment>
<reference evidence="2 3" key="1">
    <citation type="submission" date="2021-01" db="EMBL/GenBank/DDBJ databases">
        <title>Whole genome shotgun sequence of Verrucosispora qiuiae NBRC 106684.</title>
        <authorList>
            <person name="Komaki H."/>
            <person name="Tamura T."/>
        </authorList>
    </citation>
    <scope>NUCLEOTIDE SEQUENCE [LARGE SCALE GENOMIC DNA]</scope>
    <source>
        <strain evidence="2 3">NBRC 106684</strain>
    </source>
</reference>
<dbReference type="Proteomes" id="UP000653076">
    <property type="component" value="Unassembled WGS sequence"/>
</dbReference>
<organism evidence="2 3">
    <name type="scientific">Micromonospora qiuiae</name>
    <dbReference type="NCBI Taxonomy" id="502268"/>
    <lineage>
        <taxon>Bacteria</taxon>
        <taxon>Bacillati</taxon>
        <taxon>Actinomycetota</taxon>
        <taxon>Actinomycetes</taxon>
        <taxon>Micromonosporales</taxon>
        <taxon>Micromonosporaceae</taxon>
        <taxon>Micromonospora</taxon>
    </lineage>
</organism>
<gene>
    <name evidence="2" type="ORF">Vqi01_15360</name>
</gene>